<evidence type="ECO:0000256" key="7">
    <source>
        <dbReference type="ARBA" id="ARBA00022793"/>
    </source>
</evidence>
<dbReference type="Gene3D" id="3.40.50.720">
    <property type="entry name" value="NAD(P)-binding Rossmann-like Domain"/>
    <property type="match status" value="2"/>
</dbReference>
<evidence type="ECO:0000256" key="1">
    <source>
        <dbReference type="ARBA" id="ARBA00001911"/>
    </source>
</evidence>
<keyword evidence="7" id="KW-0210">Decarboxylase</keyword>
<dbReference type="FunFam" id="3.40.50.720:FF:000044">
    <property type="entry name" value="UDP-glucuronic acid decarboxylase 1"/>
    <property type="match status" value="1"/>
</dbReference>
<evidence type="ECO:0000256" key="13">
    <source>
        <dbReference type="ARBA" id="ARBA00025005"/>
    </source>
</evidence>
<dbReference type="GO" id="GO:0048040">
    <property type="term" value="F:UDP-glucuronate decarboxylase activity"/>
    <property type="evidence" value="ECO:0007669"/>
    <property type="project" value="UniProtKB-EC"/>
</dbReference>
<evidence type="ECO:0000259" key="16">
    <source>
        <dbReference type="Pfam" id="PF16363"/>
    </source>
</evidence>
<dbReference type="InterPro" id="IPR036291">
    <property type="entry name" value="NAD(P)-bd_dom_sf"/>
</dbReference>
<keyword evidence="11 15" id="KW-0472">Membrane</keyword>
<comment type="similarity">
    <text evidence="4">Belongs to the NAD(P)-dependent epimerase/dehydratase family. UDP-glucuronic acid decarboxylase subfamily.</text>
</comment>
<dbReference type="UniPathway" id="UPA00796">
    <property type="reaction ID" value="UER00771"/>
</dbReference>
<dbReference type="SUPFAM" id="SSF51735">
    <property type="entry name" value="NAD(P)-binding Rossmann-fold domains"/>
    <property type="match status" value="1"/>
</dbReference>
<evidence type="ECO:0000256" key="14">
    <source>
        <dbReference type="SAM" id="MobiDB-lite"/>
    </source>
</evidence>
<reference evidence="17 18" key="1">
    <citation type="journal article" date="2015" name="Proc. Natl. Acad. Sci. U.S.A.">
        <title>The resurrection genome of Boea hygrometrica: A blueprint for survival of dehydration.</title>
        <authorList>
            <person name="Xiao L."/>
            <person name="Yang G."/>
            <person name="Zhang L."/>
            <person name="Yang X."/>
            <person name="Zhao S."/>
            <person name="Ji Z."/>
            <person name="Zhou Q."/>
            <person name="Hu M."/>
            <person name="Wang Y."/>
            <person name="Chen M."/>
            <person name="Xu Y."/>
            <person name="Jin H."/>
            <person name="Xiao X."/>
            <person name="Hu G."/>
            <person name="Bao F."/>
            <person name="Hu Y."/>
            <person name="Wan P."/>
            <person name="Li L."/>
            <person name="Deng X."/>
            <person name="Kuang T."/>
            <person name="Xiang C."/>
            <person name="Zhu J.K."/>
            <person name="Oliver M.J."/>
            <person name="He Y."/>
        </authorList>
    </citation>
    <scope>NUCLEOTIDE SEQUENCE [LARGE SCALE GENOMIC DNA]</scope>
    <source>
        <strain evidence="18">cv. XS01</strain>
    </source>
</reference>
<evidence type="ECO:0000256" key="12">
    <source>
        <dbReference type="ARBA" id="ARBA00023239"/>
    </source>
</evidence>
<feature type="transmembrane region" description="Helical" evidence="15">
    <location>
        <begin position="43"/>
        <end position="61"/>
    </location>
</feature>
<evidence type="ECO:0000256" key="10">
    <source>
        <dbReference type="ARBA" id="ARBA00023034"/>
    </source>
</evidence>
<proteinExistence type="inferred from homology"/>
<dbReference type="GO" id="GO:0033320">
    <property type="term" value="P:UDP-D-xylose biosynthetic process"/>
    <property type="evidence" value="ECO:0007669"/>
    <property type="project" value="UniProtKB-UniPathway"/>
</dbReference>
<keyword evidence="8 15" id="KW-1133">Transmembrane helix</keyword>
<keyword evidence="6 15" id="KW-0812">Transmembrane</keyword>
<dbReference type="Proteomes" id="UP000250235">
    <property type="component" value="Unassembled WGS sequence"/>
</dbReference>
<keyword evidence="9" id="KW-0520">NAD</keyword>
<keyword evidence="12" id="KW-0456">Lyase</keyword>
<feature type="domain" description="NAD(P)-binding" evidence="16">
    <location>
        <begin position="115"/>
        <end position="404"/>
    </location>
</feature>
<dbReference type="AlphaFoldDB" id="A0A2Z7AQR5"/>
<comment type="function">
    <text evidence="13">Catalyzes the NAD-dependent decarboxylation of UDP-glucuronic acid to UDP-xylose. Necessary for the biosynthesis of the core tetrasaccharide in glycosaminoglycan biosynthesis.</text>
</comment>
<accession>A0A2Z7AQR5</accession>
<evidence type="ECO:0000256" key="2">
    <source>
        <dbReference type="ARBA" id="ARBA00004447"/>
    </source>
</evidence>
<dbReference type="GO" id="GO:0070403">
    <property type="term" value="F:NAD+ binding"/>
    <property type="evidence" value="ECO:0007669"/>
    <property type="project" value="InterPro"/>
</dbReference>
<evidence type="ECO:0000256" key="3">
    <source>
        <dbReference type="ARBA" id="ARBA00005100"/>
    </source>
</evidence>
<protein>
    <recommendedName>
        <fullName evidence="5">UDP-glucuronate decarboxylase</fullName>
        <ecNumber evidence="5">4.1.1.35</ecNumber>
    </recommendedName>
</protein>
<dbReference type="PANTHER" id="PTHR43078:SF48">
    <property type="entry name" value="UDP-GLUCURONATE DECARBOXYLASE"/>
    <property type="match status" value="1"/>
</dbReference>
<dbReference type="EMBL" id="KV014882">
    <property type="protein sequence ID" value="KZV21552.1"/>
    <property type="molecule type" value="Genomic_DNA"/>
</dbReference>
<sequence>MASELIFRGHESQPVSDPYSPKPAKPWPAVSRPVRYMLREQRLVFMLVGIAIATLIFTLSASSSKPPSPIHDAYISTSLIQAQPHRAMYQHVHLASGFVGKIPLGLKRKSLRIVVTGGAGFVGSHLVDRLMSRGDSVIVVDNFFTGRKENVMHHFGNPRFELIRHDVVEPLLLEVDQIYHLACPASPVHYKHNPTNVVGTLNMLGLAKRVGARFLLTSTSEVYGDPLQHPQVETYWGNVNPIGVRSCYDEGKRTAETLTMDYHRGADVEVRIARIFNTYGPRMCIDDGRVVSNFVAQALRKEPLTVYGDGKQTRSFQYVSDLVEGLMRLMEGEHVGPFNLGNPGEFTMLELAQVVQETIDSNAKIGFRPNTEDDPHKRKPDITKAKEQLGWEPKISLRQGLPMMVSDFRQRIFGDRKDNSASST</sequence>
<evidence type="ECO:0000256" key="8">
    <source>
        <dbReference type="ARBA" id="ARBA00022989"/>
    </source>
</evidence>
<evidence type="ECO:0000256" key="5">
    <source>
        <dbReference type="ARBA" id="ARBA00012290"/>
    </source>
</evidence>
<name>A0A2Z7AQR5_9LAMI</name>
<dbReference type="InterPro" id="IPR016040">
    <property type="entry name" value="NAD(P)-bd_dom"/>
</dbReference>
<evidence type="ECO:0000256" key="6">
    <source>
        <dbReference type="ARBA" id="ARBA00022692"/>
    </source>
</evidence>
<dbReference type="GO" id="GO:0042732">
    <property type="term" value="P:D-xylose metabolic process"/>
    <property type="evidence" value="ECO:0007669"/>
    <property type="project" value="InterPro"/>
</dbReference>
<comment type="subcellular location">
    <subcellularLocation>
        <location evidence="2">Golgi apparatus</location>
        <location evidence="2">Golgi stack membrane</location>
        <topology evidence="2">Single-pass type II membrane protein</topology>
    </subcellularLocation>
</comment>
<dbReference type="OrthoDB" id="331544at2759"/>
<evidence type="ECO:0000256" key="11">
    <source>
        <dbReference type="ARBA" id="ARBA00023136"/>
    </source>
</evidence>
<feature type="compositionally biased region" description="Basic and acidic residues" evidence="14">
    <location>
        <begin position="370"/>
        <end position="387"/>
    </location>
</feature>
<evidence type="ECO:0000313" key="17">
    <source>
        <dbReference type="EMBL" id="KZV21552.1"/>
    </source>
</evidence>
<keyword evidence="18" id="KW-1185">Reference proteome</keyword>
<comment type="pathway">
    <text evidence="3">Nucleotide-sugar biosynthesis; UDP-alpha-D-xylose biosynthesis; UDP-alpha-D-xylose from UDP-alpha-D-glucuronate: step 1/1.</text>
</comment>
<feature type="region of interest" description="Disordered" evidence="14">
    <location>
        <begin position="365"/>
        <end position="387"/>
    </location>
</feature>
<dbReference type="EC" id="4.1.1.35" evidence="5"/>
<dbReference type="FunFam" id="3.40.50.720:FF:000073">
    <property type="entry name" value="UDP-glucuronic acid decarboxylase 2"/>
    <property type="match status" value="1"/>
</dbReference>
<gene>
    <name evidence="17" type="ORF">F511_11045</name>
</gene>
<evidence type="ECO:0000313" key="18">
    <source>
        <dbReference type="Proteomes" id="UP000250235"/>
    </source>
</evidence>
<comment type="cofactor">
    <cofactor evidence="1">
        <name>NAD(+)</name>
        <dbReference type="ChEBI" id="CHEBI:57540"/>
    </cofactor>
</comment>
<dbReference type="Pfam" id="PF16363">
    <property type="entry name" value="GDP_Man_Dehyd"/>
    <property type="match status" value="1"/>
</dbReference>
<evidence type="ECO:0000256" key="9">
    <source>
        <dbReference type="ARBA" id="ARBA00023027"/>
    </source>
</evidence>
<dbReference type="CDD" id="cd05230">
    <property type="entry name" value="UGD_SDR_e"/>
    <property type="match status" value="1"/>
</dbReference>
<dbReference type="InterPro" id="IPR044516">
    <property type="entry name" value="UXS-like"/>
</dbReference>
<dbReference type="GO" id="GO:0032580">
    <property type="term" value="C:Golgi cisterna membrane"/>
    <property type="evidence" value="ECO:0007669"/>
    <property type="project" value="UniProtKB-SubCell"/>
</dbReference>
<organism evidence="17 18">
    <name type="scientific">Dorcoceras hygrometricum</name>
    <dbReference type="NCBI Taxonomy" id="472368"/>
    <lineage>
        <taxon>Eukaryota</taxon>
        <taxon>Viridiplantae</taxon>
        <taxon>Streptophyta</taxon>
        <taxon>Embryophyta</taxon>
        <taxon>Tracheophyta</taxon>
        <taxon>Spermatophyta</taxon>
        <taxon>Magnoliopsida</taxon>
        <taxon>eudicotyledons</taxon>
        <taxon>Gunneridae</taxon>
        <taxon>Pentapetalae</taxon>
        <taxon>asterids</taxon>
        <taxon>lamiids</taxon>
        <taxon>Lamiales</taxon>
        <taxon>Gesneriaceae</taxon>
        <taxon>Didymocarpoideae</taxon>
        <taxon>Trichosporeae</taxon>
        <taxon>Loxocarpinae</taxon>
        <taxon>Dorcoceras</taxon>
    </lineage>
</organism>
<evidence type="ECO:0000256" key="15">
    <source>
        <dbReference type="SAM" id="Phobius"/>
    </source>
</evidence>
<feature type="region of interest" description="Disordered" evidence="14">
    <location>
        <begin position="1"/>
        <end position="27"/>
    </location>
</feature>
<evidence type="ECO:0000256" key="4">
    <source>
        <dbReference type="ARBA" id="ARBA00007505"/>
    </source>
</evidence>
<dbReference type="PANTHER" id="PTHR43078">
    <property type="entry name" value="UDP-GLUCURONIC ACID DECARBOXYLASE-RELATED"/>
    <property type="match status" value="1"/>
</dbReference>
<keyword evidence="10" id="KW-0333">Golgi apparatus</keyword>